<keyword evidence="13" id="KW-1185">Reference proteome</keyword>
<evidence type="ECO:0000256" key="7">
    <source>
        <dbReference type="ARBA" id="ARBA00023303"/>
    </source>
</evidence>
<evidence type="ECO:0000256" key="2">
    <source>
        <dbReference type="ARBA" id="ARBA00022448"/>
    </source>
</evidence>
<evidence type="ECO:0000256" key="1">
    <source>
        <dbReference type="ARBA" id="ARBA00004141"/>
    </source>
</evidence>
<feature type="transmembrane region" description="Helical" evidence="8">
    <location>
        <begin position="798"/>
        <end position="816"/>
    </location>
</feature>
<evidence type="ECO:0000259" key="11">
    <source>
        <dbReference type="Pfam" id="PF25508"/>
    </source>
</evidence>
<evidence type="ECO:0000256" key="8">
    <source>
        <dbReference type="SAM" id="Phobius"/>
    </source>
</evidence>
<sequence>MLVLESTLIVGQVTNILPVIRAKTAFRNRIFQPEVTRRSKERKHIFILSHFKYKECVKFVPDPNKPPGPDGHISCYCGELDFKHQKYENIVSDDDKDKWTESIDIRIIGPTNAFGQIKFSDSSTQKPTEFVRISDEDSLQDVMILIRDYWKMMEPEKTNILILFFPTISTQGLVQAARSTKAWIVTSGLSLGIVRVVGNALQDQNFYFDKWKPSDSLLCLGIAPWGYVLNRETLISENHTTPVRYEVSDFIATGSPVSLNENHTHYIFVDEGRRLRYGGSKSAEFRAKLEKQIALPVELGGFDIPVVLVIVEGGHDVFIDAKNSITEHVPVVICSGTGRAADILTLAFEYRSKNDEFDGFSEMEVMHLRRKLQSVSGTPPKVDAALKMIEFIVRNKNLITTFDMNTSNDLDLAILFSLIKTSSDLEKQLKLAFTWKRSDIAREKIFQQGKQLKQGVLESFMLEALKCDELDFVKVFLHNGVTMKTFLTVDRLRILYNDSIRRDGLIKCLRKHKLLHSPTSVVYNNVSDENTCQYTRKLRLSTIHKLLFIMLGSFENALYVVDNEDMASKTNGLDGVNRATFSSPFQELFLWAILHQRQQMALYFWERSDNALILALIGCCLYSNMIKSLPSYDTEAKALYESYMKEFEMIATRLLEKCYETSEELTLNLLEKETHIWGHFNCLRLAAQSVRRKFISSTACQDSLYYAWASLRHIPCAFSYTLLFETYPNKISIHEAFVIGYFVAMLIDMIQQITQSCDGKFSLLFSRWKHSYLHKSDLCLVCLGLLSASLRIGFSITFIYAKYLYVITLVGCYLRVYGLYSHHPRLGPKLVMIQSMLIELQMFIFILVVVLVSYGVSQQVLLYPYRNNFSWTALVDIFYYPYWNLYGELMLEYAFAQKEGCTSDGVLGTECPMFNYLSPLFLAVYLMIAGILLINLLIAIFSNVFEKIEENSIELWKFNIFAMVLEYSNRSVLPVPFSAVTAILKLILHCLRVNMIALKIRSCCQRITSTDHEIATDQSDEIDSLTNSRKDNVSLKNIRKLTLDYTTITHNQDSCIDDEEWPNPKQLENYCKGVLIRKNQLRQGE</sequence>
<accession>A0A4Z2DSU7</accession>
<dbReference type="STRING" id="6182.A0A4Z2DSU7"/>
<evidence type="ECO:0000256" key="4">
    <source>
        <dbReference type="ARBA" id="ARBA00022989"/>
    </source>
</evidence>
<keyword evidence="3 8" id="KW-0812">Transmembrane</keyword>
<evidence type="ECO:0000256" key="5">
    <source>
        <dbReference type="ARBA" id="ARBA00023065"/>
    </source>
</evidence>
<protein>
    <submittedName>
        <fullName evidence="12">Transient receptor potential cation channel trpm isoform 2</fullName>
    </submittedName>
</protein>
<dbReference type="InterPro" id="IPR050927">
    <property type="entry name" value="TRPM"/>
</dbReference>
<evidence type="ECO:0000313" key="13">
    <source>
        <dbReference type="Proteomes" id="UP000311919"/>
    </source>
</evidence>
<dbReference type="InterPro" id="IPR041491">
    <property type="entry name" value="TRPM_SLOG"/>
</dbReference>
<dbReference type="PANTHER" id="PTHR13800">
    <property type="entry name" value="TRANSIENT RECEPTOR POTENTIAL CATION CHANNEL, SUBFAMILY M, MEMBER 6"/>
    <property type="match status" value="1"/>
</dbReference>
<dbReference type="GO" id="GO:0005886">
    <property type="term" value="C:plasma membrane"/>
    <property type="evidence" value="ECO:0007669"/>
    <property type="project" value="TreeGrafter"/>
</dbReference>
<evidence type="ECO:0000256" key="6">
    <source>
        <dbReference type="ARBA" id="ARBA00023136"/>
    </source>
</evidence>
<feature type="transmembrane region" description="Helical" evidence="8">
    <location>
        <begin position="916"/>
        <end position="941"/>
    </location>
</feature>
<proteinExistence type="predicted"/>
<evidence type="ECO:0000313" key="12">
    <source>
        <dbReference type="EMBL" id="TNN19382.1"/>
    </source>
</evidence>
<feature type="domain" description="TRPM-like" evidence="11">
    <location>
        <begin position="444"/>
        <end position="696"/>
    </location>
</feature>
<evidence type="ECO:0000259" key="10">
    <source>
        <dbReference type="Pfam" id="PF18139"/>
    </source>
</evidence>
<dbReference type="InterPro" id="IPR005821">
    <property type="entry name" value="Ion_trans_dom"/>
</dbReference>
<organism evidence="12 13">
    <name type="scientific">Schistosoma japonicum</name>
    <name type="common">Blood fluke</name>
    <dbReference type="NCBI Taxonomy" id="6182"/>
    <lineage>
        <taxon>Eukaryota</taxon>
        <taxon>Metazoa</taxon>
        <taxon>Spiralia</taxon>
        <taxon>Lophotrochozoa</taxon>
        <taxon>Platyhelminthes</taxon>
        <taxon>Trematoda</taxon>
        <taxon>Digenea</taxon>
        <taxon>Strigeidida</taxon>
        <taxon>Schistosomatoidea</taxon>
        <taxon>Schistosomatidae</taxon>
        <taxon>Schistosoma</taxon>
    </lineage>
</organism>
<keyword evidence="4 8" id="KW-1133">Transmembrane helix</keyword>
<dbReference type="Pfam" id="PF00520">
    <property type="entry name" value="Ion_trans"/>
    <property type="match status" value="1"/>
</dbReference>
<dbReference type="PANTHER" id="PTHR13800:SF12">
    <property type="entry name" value="TRANSIENT RECEPTOR POTENTIAL CATION CHANNEL SUBFAMILY M MEMBER-LIKE 2"/>
    <property type="match status" value="1"/>
</dbReference>
<dbReference type="EMBL" id="SKCS01000050">
    <property type="protein sequence ID" value="TNN19382.1"/>
    <property type="molecule type" value="Genomic_DNA"/>
</dbReference>
<keyword evidence="7" id="KW-0407">Ion channel</keyword>
<comment type="caution">
    <text evidence="12">The sequence shown here is derived from an EMBL/GenBank/DDBJ whole genome shotgun (WGS) entry which is preliminary data.</text>
</comment>
<keyword evidence="12" id="KW-0675">Receptor</keyword>
<feature type="domain" description="Ion transport" evidence="9">
    <location>
        <begin position="721"/>
        <end position="951"/>
    </location>
</feature>
<dbReference type="Pfam" id="PF25508">
    <property type="entry name" value="TRPM2"/>
    <property type="match status" value="1"/>
</dbReference>
<dbReference type="Proteomes" id="UP000311919">
    <property type="component" value="Unassembled WGS sequence"/>
</dbReference>
<name>A0A4Z2DSU7_SCHJA</name>
<keyword evidence="5" id="KW-0406">Ion transport</keyword>
<feature type="transmembrane region" description="Helical" evidence="8">
    <location>
        <begin position="837"/>
        <end position="857"/>
    </location>
</feature>
<dbReference type="InterPro" id="IPR057366">
    <property type="entry name" value="TRPM-like"/>
</dbReference>
<dbReference type="OrthoDB" id="6238217at2759"/>
<gene>
    <name evidence="12" type="ORF">EWB00_008869</name>
</gene>
<keyword evidence="6 8" id="KW-0472">Membrane</keyword>
<dbReference type="AlphaFoldDB" id="A0A4Z2DSU7"/>
<evidence type="ECO:0000259" key="9">
    <source>
        <dbReference type="Pfam" id="PF00520"/>
    </source>
</evidence>
<evidence type="ECO:0000256" key="3">
    <source>
        <dbReference type="ARBA" id="ARBA00022692"/>
    </source>
</evidence>
<comment type="subcellular location">
    <subcellularLocation>
        <location evidence="1">Membrane</location>
        <topology evidence="1">Multi-pass membrane protein</topology>
    </subcellularLocation>
</comment>
<reference evidence="12 13" key="1">
    <citation type="submission" date="2019-03" db="EMBL/GenBank/DDBJ databases">
        <title>An improved genome assembly of the fluke Schistosoma japonicum.</title>
        <authorList>
            <person name="Hu W."/>
            <person name="Luo F."/>
            <person name="Yin M."/>
            <person name="Mo X."/>
            <person name="Sun C."/>
            <person name="Wu Q."/>
            <person name="Zhu B."/>
            <person name="Xiang M."/>
            <person name="Wang J."/>
            <person name="Wang Y."/>
            <person name="Zhang T."/>
            <person name="Xu B."/>
            <person name="Zheng H."/>
            <person name="Feng Z."/>
        </authorList>
    </citation>
    <scope>NUCLEOTIDE SEQUENCE [LARGE SCALE GENOMIC DNA]</scope>
    <source>
        <strain evidence="12">HuSjv2</strain>
        <tissue evidence="12">Worms</tissue>
    </source>
</reference>
<feature type="domain" description="TRPM SLOG" evidence="10">
    <location>
        <begin position="129"/>
        <end position="358"/>
    </location>
</feature>
<keyword evidence="2" id="KW-0813">Transport</keyword>
<dbReference type="Pfam" id="PF18139">
    <property type="entry name" value="LSDAT_euk"/>
    <property type="match status" value="1"/>
</dbReference>
<dbReference type="GO" id="GO:0099604">
    <property type="term" value="F:ligand-gated calcium channel activity"/>
    <property type="evidence" value="ECO:0007669"/>
    <property type="project" value="TreeGrafter"/>
</dbReference>